<dbReference type="InterPro" id="IPR036291">
    <property type="entry name" value="NAD(P)-bd_dom_sf"/>
</dbReference>
<dbReference type="Gene3D" id="3.50.50.60">
    <property type="entry name" value="FAD/NAD(P)-binding domain"/>
    <property type="match status" value="1"/>
</dbReference>
<comment type="similarity">
    <text evidence="1">Belongs to the zinc-containing alcohol dehydrogenase family.</text>
</comment>
<dbReference type="SMART" id="SM00829">
    <property type="entry name" value="PKS_ER"/>
    <property type="match status" value="1"/>
</dbReference>
<evidence type="ECO:0000256" key="2">
    <source>
        <dbReference type="ARBA" id="ARBA00011245"/>
    </source>
</evidence>
<dbReference type="InterPro" id="IPR011032">
    <property type="entry name" value="GroES-like_sf"/>
</dbReference>
<dbReference type="CDD" id="cd08249">
    <property type="entry name" value="enoyl_reductase_like"/>
    <property type="match status" value="1"/>
</dbReference>
<accession>A0A0F4G853</accession>
<proteinExistence type="inferred from homology"/>
<evidence type="ECO:0000259" key="4">
    <source>
        <dbReference type="SMART" id="SM00829"/>
    </source>
</evidence>
<dbReference type="Gene3D" id="3.30.70.1990">
    <property type="match status" value="1"/>
</dbReference>
<dbReference type="InterPro" id="IPR036188">
    <property type="entry name" value="FAD/NAD-bd_sf"/>
</dbReference>
<dbReference type="SUPFAM" id="SSF51735">
    <property type="entry name" value="NAD(P)-binding Rossmann-fold domains"/>
    <property type="match status" value="1"/>
</dbReference>
<evidence type="ECO:0000313" key="5">
    <source>
        <dbReference type="EMBL" id="KJX92415.1"/>
    </source>
</evidence>
<evidence type="ECO:0000256" key="3">
    <source>
        <dbReference type="ARBA" id="ARBA00023002"/>
    </source>
</evidence>
<reference evidence="5 6" key="1">
    <citation type="submission" date="2015-03" db="EMBL/GenBank/DDBJ databases">
        <title>RNA-seq based gene annotation and comparative genomics of four Zymoseptoria species reveal species-specific pathogenicity related genes and transposable element activity.</title>
        <authorList>
            <person name="Grandaubert J."/>
            <person name="Bhattacharyya A."/>
            <person name="Stukenbrock E.H."/>
        </authorList>
    </citation>
    <scope>NUCLEOTIDE SEQUENCE [LARGE SCALE GENOMIC DNA]</scope>
    <source>
        <strain evidence="5 6">Zb18110</strain>
    </source>
</reference>
<sequence length="573" mass="62686">MKEAVVSIGPKVTIRDSDIPKPEPRQVIIKTVFAGCNPKDWKMAEWMPQMQDVNQGDDIAGHVHEVGSEVTEFKKGDRVAAFHQMLQPGGGWAEYSVAWEHTTFFLPDKTSFEEGAAIPLAALTAAIGLFASDRLALPNVFTPATEPIPLVVYGASSAVGSYVLQFAAKANIHPLICISGRAQDHVEKLIDRSKGDTIIDYRKGDEAVVEGIKSALKGSKLDYAYDAVSEKGSFQNICKVLEPNGKITLVLPSADYSDIPEGVQQSQTNVGQSHDQQKDLAFVYSRLITRGLQEGWFKAQPQEVIPGGLGGVQTGLERLKDGTASAIKHSSFGNSTELSFLWFISLIQRATVDLITTSTVLCHSADICIPHGEQTLIRARKLPVSIALTDDNLPLLDLSPNEEEIFSTWEPDNIYCGIVSSPALPVNVSLVNIASGAVPENYTVFSTPPFVVRYQYSGDNNFRVLATGTETYTEELARQLIVDTYERITKDARGDGPLDQLDVKAFSGHRTTSFHVPEIKVRAGFYGDLTALQGGRSTWFRGRAWGGQYSTTLWGFIDQWLLPHLVADLETGP</sequence>
<keyword evidence="6" id="KW-1185">Reference proteome</keyword>
<evidence type="ECO:0000313" key="6">
    <source>
        <dbReference type="Proteomes" id="UP000033647"/>
    </source>
</evidence>
<comment type="subunit">
    <text evidence="2">Monomer.</text>
</comment>
<comment type="caution">
    <text evidence="5">The sequence shown here is derived from an EMBL/GenBank/DDBJ whole genome shotgun (WGS) entry which is preliminary data.</text>
</comment>
<keyword evidence="3" id="KW-0560">Oxidoreductase</keyword>
<dbReference type="GO" id="GO:0016651">
    <property type="term" value="F:oxidoreductase activity, acting on NAD(P)H"/>
    <property type="evidence" value="ECO:0007669"/>
    <property type="project" value="InterPro"/>
</dbReference>
<dbReference type="InterPro" id="IPR013154">
    <property type="entry name" value="ADH-like_N"/>
</dbReference>
<dbReference type="Proteomes" id="UP000033647">
    <property type="component" value="Unassembled WGS sequence"/>
</dbReference>
<dbReference type="STRING" id="1047168.A0A0F4G853"/>
<gene>
    <name evidence="5" type="ORF">TI39_contig5855g00003</name>
</gene>
<dbReference type="OrthoDB" id="3233595at2759"/>
<dbReference type="Gene3D" id="3.90.180.10">
    <property type="entry name" value="Medium-chain alcohol dehydrogenases, catalytic domain"/>
    <property type="match status" value="1"/>
</dbReference>
<feature type="domain" description="Enoyl reductase (ER)" evidence="4">
    <location>
        <begin position="9"/>
        <end position="327"/>
    </location>
</feature>
<dbReference type="SUPFAM" id="SSF50129">
    <property type="entry name" value="GroES-like"/>
    <property type="match status" value="1"/>
</dbReference>
<dbReference type="Gene3D" id="3.40.50.720">
    <property type="entry name" value="NAD(P)-binding Rossmann-like Domain"/>
    <property type="match status" value="1"/>
</dbReference>
<name>A0A0F4G853_9PEZI</name>
<evidence type="ECO:0000256" key="1">
    <source>
        <dbReference type="ARBA" id="ARBA00008072"/>
    </source>
</evidence>
<dbReference type="EMBL" id="LAFY01005810">
    <property type="protein sequence ID" value="KJX92415.1"/>
    <property type="molecule type" value="Genomic_DNA"/>
</dbReference>
<dbReference type="Pfam" id="PF08240">
    <property type="entry name" value="ADH_N"/>
    <property type="match status" value="1"/>
</dbReference>
<dbReference type="AlphaFoldDB" id="A0A0F4G853"/>
<dbReference type="PANTHER" id="PTHR45348:SF5">
    <property type="entry name" value="OXIDOREDUCTASE, PUTATIVE (AFU_ORTHOLOGUE AFUA_8G01420)-RELATED"/>
    <property type="match status" value="1"/>
</dbReference>
<dbReference type="InterPro" id="IPR020843">
    <property type="entry name" value="ER"/>
</dbReference>
<organism evidence="5 6">
    <name type="scientific">Zymoseptoria brevis</name>
    <dbReference type="NCBI Taxonomy" id="1047168"/>
    <lineage>
        <taxon>Eukaryota</taxon>
        <taxon>Fungi</taxon>
        <taxon>Dikarya</taxon>
        <taxon>Ascomycota</taxon>
        <taxon>Pezizomycotina</taxon>
        <taxon>Dothideomycetes</taxon>
        <taxon>Dothideomycetidae</taxon>
        <taxon>Mycosphaerellales</taxon>
        <taxon>Mycosphaerellaceae</taxon>
        <taxon>Zymoseptoria</taxon>
    </lineage>
</organism>
<dbReference type="InterPro" id="IPR047122">
    <property type="entry name" value="Trans-enoyl_RdTase-like"/>
</dbReference>
<protein>
    <recommendedName>
        <fullName evidence="4">Enoyl reductase (ER) domain-containing protein</fullName>
    </recommendedName>
</protein>
<dbReference type="PANTHER" id="PTHR45348">
    <property type="entry name" value="HYPOTHETICAL OXIDOREDUCTASE (EUROFUNG)"/>
    <property type="match status" value="1"/>
</dbReference>